<accession>A0A212L7D4</accession>
<dbReference type="RefSeq" id="WP_288199507.1">
    <property type="nucleotide sequence ID" value="NZ_LT608334.1"/>
</dbReference>
<dbReference type="AlphaFoldDB" id="A0A212L7D4"/>
<proteinExistence type="predicted"/>
<gene>
    <name evidence="2" type="ORF">KL86PLE_110085</name>
</gene>
<sequence>MGILSSMRQAADELDFHVLAILNMAYSPGEDWVAMHLSALVTEHFTRDMARAVCRSLRQRGLAEFHRGLWTEDGEPAGAGYAITPKGREVLAEMGKERLAKYRFDLVEHLVRQRAFSDRTFGPGLRTEGVADHIVKELIEVSADPTDLAEWVDVIILAFDGATRCAQHLGLPMSSIAEGIVTKQTKNEARRWPDWRTADPNKAIERVREA</sequence>
<name>A0A212L7D4_9HYPH</name>
<feature type="domain" description="dATP/dGTP diphosphohydrolase MazZ" evidence="1">
    <location>
        <begin position="115"/>
        <end position="206"/>
    </location>
</feature>
<dbReference type="Pfam" id="PF04447">
    <property type="entry name" value="dATP-dGTP_PPHyd"/>
    <property type="match status" value="1"/>
</dbReference>
<evidence type="ECO:0000313" key="2">
    <source>
        <dbReference type="EMBL" id="SCM73483.1"/>
    </source>
</evidence>
<dbReference type="InterPro" id="IPR007538">
    <property type="entry name" value="dATP/dGTP_dipphydrolase_MazZ"/>
</dbReference>
<evidence type="ECO:0000259" key="1">
    <source>
        <dbReference type="Pfam" id="PF04447"/>
    </source>
</evidence>
<reference evidence="2" key="1">
    <citation type="submission" date="2016-08" db="EMBL/GenBank/DDBJ databases">
        <authorList>
            <person name="Seilhamer J.J."/>
        </authorList>
    </citation>
    <scope>NUCLEOTIDE SEQUENCE</scope>
    <source>
        <strain evidence="2">86</strain>
    </source>
</reference>
<dbReference type="EMBL" id="FMJD01000003">
    <property type="protein sequence ID" value="SCM73483.1"/>
    <property type="molecule type" value="Genomic_DNA"/>
</dbReference>
<organism evidence="2">
    <name type="scientific">uncultured Pleomorphomonas sp</name>
    <dbReference type="NCBI Taxonomy" id="442121"/>
    <lineage>
        <taxon>Bacteria</taxon>
        <taxon>Pseudomonadati</taxon>
        <taxon>Pseudomonadota</taxon>
        <taxon>Alphaproteobacteria</taxon>
        <taxon>Hyphomicrobiales</taxon>
        <taxon>Pleomorphomonadaceae</taxon>
        <taxon>Pleomorphomonas</taxon>
        <taxon>environmental samples</taxon>
    </lineage>
</organism>
<protein>
    <recommendedName>
        <fullName evidence="1">dATP/dGTP diphosphohydrolase MazZ domain-containing protein</fullName>
    </recommendedName>
</protein>